<evidence type="ECO:0000256" key="1">
    <source>
        <dbReference type="PROSITE-ProRule" id="PRU00042"/>
    </source>
</evidence>
<evidence type="ECO:0008006" key="8">
    <source>
        <dbReference type="Google" id="ProtNLM"/>
    </source>
</evidence>
<keyword evidence="3" id="KW-0472">Membrane</keyword>
<evidence type="ECO:0000259" key="4">
    <source>
        <dbReference type="PROSITE" id="PS50157"/>
    </source>
</evidence>
<feature type="domain" description="SWIM-type" evidence="5">
    <location>
        <begin position="573"/>
        <end position="604"/>
    </location>
</feature>
<evidence type="ECO:0000256" key="2">
    <source>
        <dbReference type="SAM" id="MobiDB-lite"/>
    </source>
</evidence>
<evidence type="ECO:0000313" key="7">
    <source>
        <dbReference type="Proteomes" id="UP001367676"/>
    </source>
</evidence>
<keyword evidence="3" id="KW-0812">Transmembrane</keyword>
<evidence type="ECO:0000256" key="3">
    <source>
        <dbReference type="SAM" id="Phobius"/>
    </source>
</evidence>
<dbReference type="PANTHER" id="PTHR35385:SF2">
    <property type="entry name" value="PROTEIN B, PUTATIVE-RELATED"/>
    <property type="match status" value="1"/>
</dbReference>
<feature type="region of interest" description="Disordered" evidence="2">
    <location>
        <begin position="658"/>
        <end position="679"/>
    </location>
</feature>
<dbReference type="PROSITE" id="PS50157">
    <property type="entry name" value="ZINC_FINGER_C2H2_2"/>
    <property type="match status" value="1"/>
</dbReference>
<proteinExistence type="predicted"/>
<gene>
    <name evidence="6" type="ORF">V9T40_005012</name>
</gene>
<feature type="compositionally biased region" description="Acidic residues" evidence="2">
    <location>
        <begin position="658"/>
        <end position="677"/>
    </location>
</feature>
<dbReference type="InterPro" id="IPR013087">
    <property type="entry name" value="Znf_C2H2_type"/>
</dbReference>
<dbReference type="InterPro" id="IPR007527">
    <property type="entry name" value="Znf_SWIM"/>
</dbReference>
<keyword evidence="3" id="KW-1133">Transmembrane helix</keyword>
<protein>
    <recommendedName>
        <fullName evidence="8">SWIM-type domain-containing protein</fullName>
    </recommendedName>
</protein>
<evidence type="ECO:0000259" key="5">
    <source>
        <dbReference type="PROSITE" id="PS50966"/>
    </source>
</evidence>
<dbReference type="PROSITE" id="PS00028">
    <property type="entry name" value="ZINC_FINGER_C2H2_1"/>
    <property type="match status" value="1"/>
</dbReference>
<feature type="domain" description="C2H2-type" evidence="4">
    <location>
        <begin position="8"/>
        <end position="35"/>
    </location>
</feature>
<accession>A0AAN9TF52</accession>
<feature type="transmembrane region" description="Helical" evidence="3">
    <location>
        <begin position="312"/>
        <end position="332"/>
    </location>
</feature>
<sequence length="801" mass="93489">MKLEKREYICDICKQIFLRRRYFVQHFRRHTQKFDDANINLNLIRLLPQNWNYIVKSYDPHPQKNNFDAVVLAPSLSSSDHIKEWMKEFMNINKCNYILKYLDSRESRFAKSKHVYACRYLSRKSNKLSCQSCIRFTIRRNWENSAYFGIIHIKFIHNHSPDCAAILRYRTPSEDVQEYFRSMFENGFSPSQAYNSYKQHLYVQCGNNYDEAIVDRGVNPDKRWVYYFYQKLLKEKHGPTAAEQMITSIRTSVNEFNERHEQNYCHYAQVDENNFAIVVLTPLMIRALRLPATSNTVYIDCESQVSRYGLHVFLLFIGSSVIGGIPIGVIITSDDTESVILRGFQYYCSLLEGIVVNPRILVAVDSPPLLKALRTLFPSSCLLLNVFQILEMGWKWLWKLENAIDAKYRKPFYGYLQRMVYCTQPQLLEIIVTEALGDSRVEPYKNFQEYVRRLYNRRYEWAVCVQECLQHYQNAVAGQHLVDDCVKIFKEKTFKKLKSHNPAQLFYYIIGDYNTYYERKLYDLAVNGNCNYVRRQQLMNSSAIGQEEIAKYKFEYIADAVVMLTNIKKNLHYIVNEDISVCSCYLGEVGLACKHLMIVNSRSMNGRDSASESGYTLSEDERQQLYYVADGSTSLPNKNMVENQVILVSEEEIQLDVNYTDDDDSTLLDDEDEEEEQQQSQLLEVKSHDLIEYSNHTSDAMKEEIVLILNEDMEDSNELNAFIVVKDEEESPQDEQLAATFDELQNLMRSLASRVKNDLPYYRNGIETMNLQLKGLLERSDDELRTALVDFGKNSSCSSSG</sequence>
<keyword evidence="7" id="KW-1185">Reference proteome</keyword>
<keyword evidence="1" id="KW-0863">Zinc-finger</keyword>
<dbReference type="PANTHER" id="PTHR35385">
    <property type="entry name" value="PROTEIN B, PUTATIVE-RELATED-RELATED"/>
    <property type="match status" value="1"/>
</dbReference>
<dbReference type="GO" id="GO:0008270">
    <property type="term" value="F:zinc ion binding"/>
    <property type="evidence" value="ECO:0007669"/>
    <property type="project" value="UniProtKB-KW"/>
</dbReference>
<name>A0AAN9TF52_9HEMI</name>
<dbReference type="PROSITE" id="PS50966">
    <property type="entry name" value="ZF_SWIM"/>
    <property type="match status" value="1"/>
</dbReference>
<keyword evidence="1" id="KW-0479">Metal-binding</keyword>
<dbReference type="EMBL" id="JBBCAQ010000032">
    <property type="protein sequence ID" value="KAK7584049.1"/>
    <property type="molecule type" value="Genomic_DNA"/>
</dbReference>
<organism evidence="6 7">
    <name type="scientific">Parthenolecanium corni</name>
    <dbReference type="NCBI Taxonomy" id="536013"/>
    <lineage>
        <taxon>Eukaryota</taxon>
        <taxon>Metazoa</taxon>
        <taxon>Ecdysozoa</taxon>
        <taxon>Arthropoda</taxon>
        <taxon>Hexapoda</taxon>
        <taxon>Insecta</taxon>
        <taxon>Pterygota</taxon>
        <taxon>Neoptera</taxon>
        <taxon>Paraneoptera</taxon>
        <taxon>Hemiptera</taxon>
        <taxon>Sternorrhyncha</taxon>
        <taxon>Coccoidea</taxon>
        <taxon>Coccidae</taxon>
        <taxon>Parthenolecanium</taxon>
    </lineage>
</organism>
<keyword evidence="1" id="KW-0862">Zinc</keyword>
<comment type="caution">
    <text evidence="6">The sequence shown here is derived from an EMBL/GenBank/DDBJ whole genome shotgun (WGS) entry which is preliminary data.</text>
</comment>
<dbReference type="AlphaFoldDB" id="A0AAN9TF52"/>
<reference evidence="6 7" key="1">
    <citation type="submission" date="2024-03" db="EMBL/GenBank/DDBJ databases">
        <title>Adaptation during the transition from Ophiocordyceps entomopathogen to insect associate is accompanied by gene loss and intensified selection.</title>
        <authorList>
            <person name="Ward C.M."/>
            <person name="Onetto C.A."/>
            <person name="Borneman A.R."/>
        </authorList>
    </citation>
    <scope>NUCLEOTIDE SEQUENCE [LARGE SCALE GENOMIC DNA]</scope>
    <source>
        <strain evidence="6">AWRI1</strain>
        <tissue evidence="6">Single Adult Female</tissue>
    </source>
</reference>
<dbReference type="Proteomes" id="UP001367676">
    <property type="component" value="Unassembled WGS sequence"/>
</dbReference>
<evidence type="ECO:0000313" key="6">
    <source>
        <dbReference type="EMBL" id="KAK7584049.1"/>
    </source>
</evidence>